<proteinExistence type="predicted"/>
<name>F0WVR3_9STRA</name>
<organism evidence="1">
    <name type="scientific">Albugo laibachii Nc14</name>
    <dbReference type="NCBI Taxonomy" id="890382"/>
    <lineage>
        <taxon>Eukaryota</taxon>
        <taxon>Sar</taxon>
        <taxon>Stramenopiles</taxon>
        <taxon>Oomycota</taxon>
        <taxon>Peronosporomycetes</taxon>
        <taxon>Albuginales</taxon>
        <taxon>Albuginaceae</taxon>
        <taxon>Albugo</taxon>
    </lineage>
</organism>
<dbReference type="AlphaFoldDB" id="F0WVR3"/>
<sequence length="144" mass="17137">MEYKPNTPAEAVFIAEKHETLVNREKPSVDILSGKLQSELALLRDNNQSEDQIKQRIRETWQSLSPMQMDELLLKLLRQIHFYQNQRDQVRELGETLATQLLEQQHLETHAVRSCKNCERREMPRLVRMHQRFLLFSVMYLTCS</sequence>
<gene>
    <name evidence="1" type="primary">AlNc14C303G10402</name>
    <name evidence="1" type="ORF">ALNC14_116530</name>
</gene>
<reference evidence="1" key="1">
    <citation type="journal article" date="2011" name="PLoS Biol.">
        <title>Gene gain and loss during evolution of obligate parasitism in the white rust pathogen of Arabidopsis thaliana.</title>
        <authorList>
            <person name="Kemen E."/>
            <person name="Gardiner A."/>
            <person name="Schultz-Larsen T."/>
            <person name="Kemen A.C."/>
            <person name="Balmuth A.L."/>
            <person name="Robert-Seilaniantz A."/>
            <person name="Bailey K."/>
            <person name="Holub E."/>
            <person name="Studholme D.J."/>
            <person name="Maclean D."/>
            <person name="Jones J.D."/>
        </authorList>
    </citation>
    <scope>NUCLEOTIDE SEQUENCE</scope>
</reference>
<evidence type="ECO:0000313" key="1">
    <source>
        <dbReference type="EMBL" id="CCA25509.1"/>
    </source>
</evidence>
<protein>
    <submittedName>
        <fullName evidence="1">AlNc14C303G10402 protein</fullName>
    </submittedName>
</protein>
<dbReference type="EMBL" id="FR824348">
    <property type="protein sequence ID" value="CCA25509.1"/>
    <property type="molecule type" value="Genomic_DNA"/>
</dbReference>
<dbReference type="HOGENOM" id="CLU_1800049_0_0_1"/>
<accession>F0WVR3</accession>
<reference evidence="1" key="2">
    <citation type="submission" date="2011-02" db="EMBL/GenBank/DDBJ databases">
        <authorList>
            <person name="MacLean D."/>
        </authorList>
    </citation>
    <scope>NUCLEOTIDE SEQUENCE</scope>
</reference>